<dbReference type="RefSeq" id="WP_093070128.1">
    <property type="nucleotide sequence ID" value="NZ_FNQP01000024.1"/>
</dbReference>
<dbReference type="STRING" id="525918.SAMN05660964_03144"/>
<accession>A0A1H4FUP6</accession>
<keyword evidence="3" id="KW-1185">Reference proteome</keyword>
<dbReference type="OrthoDB" id="10008819at2"/>
<proteinExistence type="predicted"/>
<dbReference type="Proteomes" id="UP000199397">
    <property type="component" value="Unassembled WGS sequence"/>
</dbReference>
<evidence type="ECO:0000313" key="3">
    <source>
        <dbReference type="Proteomes" id="UP000199397"/>
    </source>
</evidence>
<protein>
    <submittedName>
        <fullName evidence="2">Uncharacterized protein</fullName>
    </submittedName>
</protein>
<evidence type="ECO:0000256" key="1">
    <source>
        <dbReference type="SAM" id="Coils"/>
    </source>
</evidence>
<keyword evidence="1" id="KW-0175">Coiled coil</keyword>
<reference evidence="2 3" key="1">
    <citation type="submission" date="2016-10" db="EMBL/GenBank/DDBJ databases">
        <authorList>
            <person name="de Groot N.N."/>
        </authorList>
    </citation>
    <scope>NUCLEOTIDE SEQUENCE [LARGE SCALE GENOMIC DNA]</scope>
    <source>
        <strain evidence="2 3">DSM 21228</strain>
    </source>
</reference>
<dbReference type="EMBL" id="FNQP01000024">
    <property type="protein sequence ID" value="SEB01073.1"/>
    <property type="molecule type" value="Genomic_DNA"/>
</dbReference>
<evidence type="ECO:0000313" key="2">
    <source>
        <dbReference type="EMBL" id="SEB01073.1"/>
    </source>
</evidence>
<gene>
    <name evidence="2" type="ORF">SAMN05660964_03144</name>
</gene>
<dbReference type="AlphaFoldDB" id="A0A1H4FUP6"/>
<sequence>MTPEEKARIEAETEKLIAETSSIKKGGWGKPSAWIPMLAAITAIATSIGQFQYSSLKEREDALEAREKVFEAKVEEGRLIEKNNKLEVKSQELIQDIQKSTSEILLLKEEITKANEQLLKIAKEKDTDGTLVASVEKEISKRTEQVTNIVTSAESRNLEVQIQNLVWKMNSDVKEKRLAAVAELIEDHKENQIAISSAISLITMPQLETLSSSGRINVFVYLRNTEQSSWNEDLRKRAQDAIHTIKKMTNERKLNIGPQMEGEIHKLEEILKKNS</sequence>
<name>A0A1H4FUP6_9GAMM</name>
<organism evidence="2 3">
    <name type="scientific">Thiothrix caldifontis</name>
    <dbReference type="NCBI Taxonomy" id="525918"/>
    <lineage>
        <taxon>Bacteria</taxon>
        <taxon>Pseudomonadati</taxon>
        <taxon>Pseudomonadota</taxon>
        <taxon>Gammaproteobacteria</taxon>
        <taxon>Thiotrichales</taxon>
        <taxon>Thiotrichaceae</taxon>
        <taxon>Thiothrix</taxon>
    </lineage>
</organism>
<feature type="coiled-coil region" evidence="1">
    <location>
        <begin position="83"/>
        <end position="124"/>
    </location>
</feature>